<evidence type="ECO:0000313" key="9">
    <source>
        <dbReference type="Proteomes" id="UP000313359"/>
    </source>
</evidence>
<name>A0A5C2S9Y0_9APHY</name>
<dbReference type="PANTHER" id="PTHR43161:SF23">
    <property type="entry name" value="(R,R)-BUTANEDIOL DEHYDROGENASE-RELATED"/>
    <property type="match status" value="1"/>
</dbReference>
<evidence type="ECO:0000256" key="2">
    <source>
        <dbReference type="ARBA" id="ARBA00008072"/>
    </source>
</evidence>
<keyword evidence="3 6" id="KW-0479">Metal-binding</keyword>
<dbReference type="InterPro" id="IPR013154">
    <property type="entry name" value="ADH-like_N"/>
</dbReference>
<dbReference type="SUPFAM" id="SSF50129">
    <property type="entry name" value="GroES-like"/>
    <property type="match status" value="1"/>
</dbReference>
<dbReference type="AlphaFoldDB" id="A0A5C2S9Y0"/>
<dbReference type="PANTHER" id="PTHR43161">
    <property type="entry name" value="SORBITOL DEHYDROGENASE"/>
    <property type="match status" value="1"/>
</dbReference>
<dbReference type="Gene3D" id="3.90.180.10">
    <property type="entry name" value="Medium-chain alcohol dehydrogenases, catalytic domain"/>
    <property type="match status" value="1"/>
</dbReference>
<keyword evidence="5" id="KW-0560">Oxidoreductase</keyword>
<dbReference type="PROSITE" id="PS00059">
    <property type="entry name" value="ADH_ZINC"/>
    <property type="match status" value="1"/>
</dbReference>
<dbReference type="STRING" id="1328759.A0A5C2S9Y0"/>
<reference evidence="8" key="1">
    <citation type="journal article" date="2018" name="Genome Biol. Evol.">
        <title>Genomics and development of Lentinus tigrinus, a white-rot wood-decaying mushroom with dimorphic fruiting bodies.</title>
        <authorList>
            <person name="Wu B."/>
            <person name="Xu Z."/>
            <person name="Knudson A."/>
            <person name="Carlson A."/>
            <person name="Chen N."/>
            <person name="Kovaka S."/>
            <person name="LaButti K."/>
            <person name="Lipzen A."/>
            <person name="Pennachio C."/>
            <person name="Riley R."/>
            <person name="Schakwitz W."/>
            <person name="Umezawa K."/>
            <person name="Ohm R.A."/>
            <person name="Grigoriev I.V."/>
            <person name="Nagy L.G."/>
            <person name="Gibbons J."/>
            <person name="Hibbett D."/>
        </authorList>
    </citation>
    <scope>NUCLEOTIDE SEQUENCE [LARGE SCALE GENOMIC DNA]</scope>
    <source>
        <strain evidence="8">ALCF2SS1-6</strain>
    </source>
</reference>
<dbReference type="GO" id="GO:0034079">
    <property type="term" value="P:butanediol biosynthetic process"/>
    <property type="evidence" value="ECO:0007669"/>
    <property type="project" value="TreeGrafter"/>
</dbReference>
<dbReference type="InterPro" id="IPR011032">
    <property type="entry name" value="GroES-like_sf"/>
</dbReference>
<keyword evidence="9" id="KW-1185">Reference proteome</keyword>
<dbReference type="Gene3D" id="3.40.50.720">
    <property type="entry name" value="NAD(P)-binding Rossmann-like Domain"/>
    <property type="match status" value="1"/>
</dbReference>
<evidence type="ECO:0000256" key="6">
    <source>
        <dbReference type="RuleBase" id="RU361277"/>
    </source>
</evidence>
<dbReference type="EMBL" id="ML122265">
    <property type="protein sequence ID" value="RPD60645.1"/>
    <property type="molecule type" value="Genomic_DNA"/>
</dbReference>
<evidence type="ECO:0000313" key="8">
    <source>
        <dbReference type="EMBL" id="RPD60645.1"/>
    </source>
</evidence>
<dbReference type="GO" id="GO:0005737">
    <property type="term" value="C:cytoplasm"/>
    <property type="evidence" value="ECO:0007669"/>
    <property type="project" value="TreeGrafter"/>
</dbReference>
<dbReference type="InterPro" id="IPR002328">
    <property type="entry name" value="ADH_Zn_CS"/>
</dbReference>
<dbReference type="Pfam" id="PF08240">
    <property type="entry name" value="ADH_N"/>
    <property type="match status" value="1"/>
</dbReference>
<dbReference type="GO" id="GO:0008270">
    <property type="term" value="F:zinc ion binding"/>
    <property type="evidence" value="ECO:0007669"/>
    <property type="project" value="InterPro"/>
</dbReference>
<comment type="cofactor">
    <cofactor evidence="1 6">
        <name>Zn(2+)</name>
        <dbReference type="ChEBI" id="CHEBI:29105"/>
    </cofactor>
</comment>
<dbReference type="InterPro" id="IPR020843">
    <property type="entry name" value="ER"/>
</dbReference>
<evidence type="ECO:0000259" key="7">
    <source>
        <dbReference type="SMART" id="SM00829"/>
    </source>
</evidence>
<sequence length="363" mass="38744">MKAIRYYGPGDIRLDDIPEPTVGPKQVKIKWRGQSVAMTGPLLCGSDIYSYYSIIPGLSPTITAPHPTTKETLPITMGHEFSGTIVDIGSEVDRSKLVVGQHVTIEPSWSCLKETCVQCTTLETQNLCPKLALLGVSGGCGGLAEYAVVDEHQAHVLPEGVSLEMGAMMEPLAVAWHAVKKANVKAGCSALILGAGPVGIMILKILKVNGAGWVGISGRAEKRCELAQLHGASSAFNVAHSGVDVVQETMQGTEGRGVDVVFDCGGSQDTINAALASVRPGGLIMNVAVWKDIPAIDMNLMMYKEVVLAHSFVYAGDHEQLLQTVAQGKFADLTSLITRRIPMEDLVDRGIMALIHEKHEHGT</sequence>
<dbReference type="OrthoDB" id="3941538at2759"/>
<evidence type="ECO:0000256" key="4">
    <source>
        <dbReference type="ARBA" id="ARBA00022833"/>
    </source>
</evidence>
<evidence type="ECO:0000256" key="3">
    <source>
        <dbReference type="ARBA" id="ARBA00022723"/>
    </source>
</evidence>
<protein>
    <submittedName>
        <fullName evidence="8">L-threonine 3-dehydrogenase</fullName>
    </submittedName>
</protein>
<dbReference type="InterPro" id="IPR013149">
    <property type="entry name" value="ADH-like_C"/>
</dbReference>
<dbReference type="GO" id="GO:0000721">
    <property type="term" value="F:(R,R)-butanediol dehydrogenase activity"/>
    <property type="evidence" value="ECO:0007669"/>
    <property type="project" value="TreeGrafter"/>
</dbReference>
<dbReference type="SMART" id="SM00829">
    <property type="entry name" value="PKS_ER"/>
    <property type="match status" value="1"/>
</dbReference>
<evidence type="ECO:0000256" key="1">
    <source>
        <dbReference type="ARBA" id="ARBA00001947"/>
    </source>
</evidence>
<proteinExistence type="inferred from homology"/>
<feature type="domain" description="Enoyl reductase (ER)" evidence="7">
    <location>
        <begin position="8"/>
        <end position="359"/>
    </location>
</feature>
<feature type="non-terminal residue" evidence="8">
    <location>
        <position position="363"/>
    </location>
</feature>
<dbReference type="InterPro" id="IPR036291">
    <property type="entry name" value="NAD(P)-bd_dom_sf"/>
</dbReference>
<dbReference type="Proteomes" id="UP000313359">
    <property type="component" value="Unassembled WGS sequence"/>
</dbReference>
<organism evidence="8 9">
    <name type="scientific">Lentinus tigrinus ALCF2SS1-6</name>
    <dbReference type="NCBI Taxonomy" id="1328759"/>
    <lineage>
        <taxon>Eukaryota</taxon>
        <taxon>Fungi</taxon>
        <taxon>Dikarya</taxon>
        <taxon>Basidiomycota</taxon>
        <taxon>Agaricomycotina</taxon>
        <taxon>Agaricomycetes</taxon>
        <taxon>Polyporales</taxon>
        <taxon>Polyporaceae</taxon>
        <taxon>Lentinus</taxon>
    </lineage>
</organism>
<comment type="similarity">
    <text evidence="2 6">Belongs to the zinc-containing alcohol dehydrogenase family.</text>
</comment>
<evidence type="ECO:0000256" key="5">
    <source>
        <dbReference type="ARBA" id="ARBA00023002"/>
    </source>
</evidence>
<gene>
    <name evidence="8" type="ORF">L227DRAFT_575250</name>
</gene>
<keyword evidence="4 6" id="KW-0862">Zinc</keyword>
<dbReference type="Pfam" id="PF00107">
    <property type="entry name" value="ADH_zinc_N"/>
    <property type="match status" value="1"/>
</dbReference>
<dbReference type="SUPFAM" id="SSF51735">
    <property type="entry name" value="NAD(P)-binding Rossmann-fold domains"/>
    <property type="match status" value="1"/>
</dbReference>
<accession>A0A5C2S9Y0</accession>